<organism evidence="1 2">
    <name type="scientific">Chaetomium tenue</name>
    <dbReference type="NCBI Taxonomy" id="1854479"/>
    <lineage>
        <taxon>Eukaryota</taxon>
        <taxon>Fungi</taxon>
        <taxon>Dikarya</taxon>
        <taxon>Ascomycota</taxon>
        <taxon>Pezizomycotina</taxon>
        <taxon>Sordariomycetes</taxon>
        <taxon>Sordariomycetidae</taxon>
        <taxon>Sordariales</taxon>
        <taxon>Chaetomiaceae</taxon>
        <taxon>Chaetomium</taxon>
    </lineage>
</organism>
<dbReference type="Proteomes" id="UP000724584">
    <property type="component" value="Unassembled WGS sequence"/>
</dbReference>
<gene>
    <name evidence="1" type="ORF">F5144DRAFT_341057</name>
</gene>
<proteinExistence type="predicted"/>
<name>A0ACB7NZX1_9PEZI</name>
<comment type="caution">
    <text evidence="1">The sequence shown here is derived from an EMBL/GenBank/DDBJ whole genome shotgun (WGS) entry which is preliminary data.</text>
</comment>
<accession>A0ACB7NZX1</accession>
<evidence type="ECO:0000313" key="2">
    <source>
        <dbReference type="Proteomes" id="UP000724584"/>
    </source>
</evidence>
<evidence type="ECO:0000313" key="1">
    <source>
        <dbReference type="EMBL" id="KAH6622825.1"/>
    </source>
</evidence>
<keyword evidence="2" id="KW-1185">Reference proteome</keyword>
<sequence>MSSSAAPTNAVQSAAQGPAAPSNNKKRANRKKKGNKSNTAVGNTTTTASNTQNPPAPEPKATGQEDGVESEPVDEVSEELETLGLDTRNPPPEPHAAVDRPGTEPSGPEEEGDAGTTTEPAVETEDDSRPAANGHARANGHPQTGSISGAKNAELEAMSQDDEALRLEVEQLRNQLESTQESHSQETAQLRADLEDAESAKEYAETQYHTLLNRVEKIKETLGDRLKRDKAELEDTKDRVDELERQNDELQRTLAEREEEAARLRDEAQEQGRELVGLRSRSNLSQQNWLKEKDDITRQMQNLKGELESTTAAMGEWEVIAMEERSLRESLSDKVSDLEEQVATAREAYERAESDRDAQSQAVGRLQRALQELQDTRKRELREMVESTEEQVQALKKLTQEAETRATEAESSKETLTKELERTAPFEKEVKEKNLLIGKLRHEAIVLNDHLTKALKYIKKTKPEETIDKQLVTNHFLQFLTLDRSDPKKFQILQVMANLLSWSDDQREKAGLARPGGAASGGSGNTLRLPSSPFHRTPSSPALSTEFLSDAMSSSGGGGGGGAGGGGGPRESLADLWASFLEQSVDEATGGGGTSSRKDSVASVSTAGGGRPDTRGHS</sequence>
<protein>
    <submittedName>
        <fullName evidence="1">Uncharacterized protein</fullName>
    </submittedName>
</protein>
<dbReference type="EMBL" id="JAGIZQ010000006">
    <property type="protein sequence ID" value="KAH6622825.1"/>
    <property type="molecule type" value="Genomic_DNA"/>
</dbReference>
<reference evidence="1 2" key="1">
    <citation type="journal article" date="2021" name="Nat. Commun.">
        <title>Genetic determinants of endophytism in the Arabidopsis root mycobiome.</title>
        <authorList>
            <person name="Mesny F."/>
            <person name="Miyauchi S."/>
            <person name="Thiergart T."/>
            <person name="Pickel B."/>
            <person name="Atanasova L."/>
            <person name="Karlsson M."/>
            <person name="Huettel B."/>
            <person name="Barry K.W."/>
            <person name="Haridas S."/>
            <person name="Chen C."/>
            <person name="Bauer D."/>
            <person name="Andreopoulos W."/>
            <person name="Pangilinan J."/>
            <person name="LaButti K."/>
            <person name="Riley R."/>
            <person name="Lipzen A."/>
            <person name="Clum A."/>
            <person name="Drula E."/>
            <person name="Henrissat B."/>
            <person name="Kohler A."/>
            <person name="Grigoriev I.V."/>
            <person name="Martin F.M."/>
            <person name="Hacquard S."/>
        </authorList>
    </citation>
    <scope>NUCLEOTIDE SEQUENCE [LARGE SCALE GENOMIC DNA]</scope>
    <source>
        <strain evidence="1 2">MPI-SDFR-AT-0079</strain>
    </source>
</reference>